<accession>A0A146GBU2</accession>
<dbReference type="RefSeq" id="WP_075080265.1">
    <property type="nucleotide sequence ID" value="NZ_BDCO01000002.1"/>
</dbReference>
<proteinExistence type="predicted"/>
<dbReference type="InParanoid" id="A0A146GBU2"/>
<dbReference type="AlphaFoldDB" id="A0A146GBU2"/>
<evidence type="ECO:0000313" key="3">
    <source>
        <dbReference type="Proteomes" id="UP000076023"/>
    </source>
</evidence>
<gene>
    <name evidence="2" type="ORF">TSACC_23084</name>
</gene>
<dbReference type="InterPro" id="IPR007296">
    <property type="entry name" value="DUF403"/>
</dbReference>
<organism evidence="2 3">
    <name type="scientific">Terrimicrobium sacchariphilum</name>
    <dbReference type="NCBI Taxonomy" id="690879"/>
    <lineage>
        <taxon>Bacteria</taxon>
        <taxon>Pseudomonadati</taxon>
        <taxon>Verrucomicrobiota</taxon>
        <taxon>Terrimicrobiia</taxon>
        <taxon>Terrimicrobiales</taxon>
        <taxon>Terrimicrobiaceae</taxon>
        <taxon>Terrimicrobium</taxon>
    </lineage>
</organism>
<keyword evidence="3" id="KW-1185">Reference proteome</keyword>
<dbReference type="Pfam" id="PF04168">
    <property type="entry name" value="Alpha-E"/>
    <property type="match status" value="1"/>
</dbReference>
<feature type="domain" description="DUF403" evidence="1">
    <location>
        <begin position="1"/>
        <end position="315"/>
    </location>
</feature>
<dbReference type="OrthoDB" id="9803532at2"/>
<sequence length="331" mass="37774">MLSRVADSCYWLSRYIERAETSARILDVNMQLLLDLEDSSPEAIQRHWQPVLATLEDQELFIKSYDTITADAVMEFVTFDKKNPSSIVSCIGNARENARTVREQISSEMWEQLNRTYLYLRDGGGRHDFQDSPIDFYRRLVDILHGFQGTTDATMTHGEGWDFLQLGKYLERADSTTRVLDIKYHILLPSGEQVGGHVDVTQWMAVLRSCSAMEAYFKINVGHVSGWQVAEFLILHDEFPRSIRFCVDQVDAALHRISGCDGAHFSNEAERLSGMLKSNLGYTTIESVFQQGLHQFLDQTQARLNEISGAATKTYCYWMDESAQTQVQIQS</sequence>
<dbReference type="PANTHER" id="PTHR34595">
    <property type="entry name" value="BLR5612 PROTEIN"/>
    <property type="match status" value="1"/>
</dbReference>
<dbReference type="STRING" id="690879.TSACC_23084"/>
<comment type="caution">
    <text evidence="2">The sequence shown here is derived from an EMBL/GenBank/DDBJ whole genome shotgun (WGS) entry which is preliminary data.</text>
</comment>
<dbReference type="Proteomes" id="UP000076023">
    <property type="component" value="Unassembled WGS sequence"/>
</dbReference>
<evidence type="ECO:0000313" key="2">
    <source>
        <dbReference type="EMBL" id="GAT34652.1"/>
    </source>
</evidence>
<dbReference type="EMBL" id="BDCO01000002">
    <property type="protein sequence ID" value="GAT34652.1"/>
    <property type="molecule type" value="Genomic_DNA"/>
</dbReference>
<reference evidence="3" key="1">
    <citation type="journal article" date="2017" name="Genome Announc.">
        <title>Draft Genome Sequence of Terrimicrobium sacchariphilum NM-5T, a Facultative Anaerobic Soil Bacterium of the Class Spartobacteria.</title>
        <authorList>
            <person name="Qiu Y.L."/>
            <person name="Tourlousse D.M."/>
            <person name="Matsuura N."/>
            <person name="Ohashi A."/>
            <person name="Sekiguchi Y."/>
        </authorList>
    </citation>
    <scope>NUCLEOTIDE SEQUENCE [LARGE SCALE GENOMIC DNA]</scope>
    <source>
        <strain evidence="3">NM-5</strain>
    </source>
</reference>
<dbReference type="PANTHER" id="PTHR34595:SF7">
    <property type="entry name" value="SLL1039 PROTEIN"/>
    <property type="match status" value="1"/>
</dbReference>
<evidence type="ECO:0000259" key="1">
    <source>
        <dbReference type="Pfam" id="PF04168"/>
    </source>
</evidence>
<name>A0A146GBU2_TERSA</name>
<dbReference type="InterPro" id="IPR051680">
    <property type="entry name" value="ATP-dep_Glu-Cys_Ligase-2"/>
</dbReference>
<protein>
    <recommendedName>
        <fullName evidence="1">DUF403 domain-containing protein</fullName>
    </recommendedName>
</protein>